<accession>A0A3R9HE33</accession>
<name>A0A3R9HE33_STRCR</name>
<evidence type="ECO:0000313" key="5">
    <source>
        <dbReference type="Proteomes" id="UP000282617"/>
    </source>
</evidence>
<sequence>MSELKVAIGKKIRELREQRKMTRELLCEDETRLTVRQLARIEAGDSIPSLLTLEFIAQQLHIEMYQIIKESTKS</sequence>
<dbReference type="SMART" id="SM00530">
    <property type="entry name" value="HTH_XRE"/>
    <property type="match status" value="1"/>
</dbReference>
<dbReference type="Proteomes" id="UP000282617">
    <property type="component" value="Unassembled WGS sequence"/>
</dbReference>
<comment type="caution">
    <text evidence="2">The sequence shown here is derived from an EMBL/GenBank/DDBJ whole genome shotgun (WGS) entry which is preliminary data.</text>
</comment>
<dbReference type="Proteomes" id="UP000272635">
    <property type="component" value="Unassembled WGS sequence"/>
</dbReference>
<dbReference type="RefSeq" id="WP_125390383.1">
    <property type="nucleotide sequence ID" value="NZ_CAUOMF010000001.1"/>
</dbReference>
<evidence type="ECO:0000259" key="1">
    <source>
        <dbReference type="PROSITE" id="PS50943"/>
    </source>
</evidence>
<proteinExistence type="predicted"/>
<dbReference type="AlphaFoldDB" id="A0A3R9HE33"/>
<dbReference type="Gene3D" id="1.25.40.10">
    <property type="entry name" value="Tetratricopeptide repeat domain"/>
    <property type="match status" value="1"/>
</dbReference>
<feature type="domain" description="HTH cro/C1-type" evidence="1">
    <location>
        <begin position="12"/>
        <end position="67"/>
    </location>
</feature>
<evidence type="ECO:0000313" key="4">
    <source>
        <dbReference type="Proteomes" id="UP000272635"/>
    </source>
</evidence>
<dbReference type="InterPro" id="IPR011990">
    <property type="entry name" value="TPR-like_helical_dom_sf"/>
</dbReference>
<organism evidence="2 5">
    <name type="scientific">Streptococcus cristatus</name>
    <dbReference type="NCBI Taxonomy" id="45634"/>
    <lineage>
        <taxon>Bacteria</taxon>
        <taxon>Bacillati</taxon>
        <taxon>Bacillota</taxon>
        <taxon>Bacilli</taxon>
        <taxon>Lactobacillales</taxon>
        <taxon>Streptococcaceae</taxon>
        <taxon>Streptococcus</taxon>
    </lineage>
</organism>
<dbReference type="SUPFAM" id="SSF47413">
    <property type="entry name" value="lambda repressor-like DNA-binding domains"/>
    <property type="match status" value="1"/>
</dbReference>
<dbReference type="GO" id="GO:0003677">
    <property type="term" value="F:DNA binding"/>
    <property type="evidence" value="ECO:0007669"/>
    <property type="project" value="InterPro"/>
</dbReference>
<dbReference type="EMBL" id="RJPT01000008">
    <property type="protein sequence ID" value="RSJ81269.1"/>
    <property type="molecule type" value="Genomic_DNA"/>
</dbReference>
<dbReference type="InterPro" id="IPR001387">
    <property type="entry name" value="Cro/C1-type_HTH"/>
</dbReference>
<gene>
    <name evidence="3" type="ORF">D8791_07165</name>
    <name evidence="2" type="ORF">D8872_06370</name>
</gene>
<evidence type="ECO:0000313" key="2">
    <source>
        <dbReference type="EMBL" id="RSI43357.1"/>
    </source>
</evidence>
<evidence type="ECO:0000313" key="3">
    <source>
        <dbReference type="EMBL" id="RSJ81269.1"/>
    </source>
</evidence>
<dbReference type="EMBL" id="RJNA01000008">
    <property type="protein sequence ID" value="RSI43357.1"/>
    <property type="molecule type" value="Genomic_DNA"/>
</dbReference>
<dbReference type="Pfam" id="PF01381">
    <property type="entry name" value="HTH_3"/>
    <property type="match status" value="1"/>
</dbReference>
<dbReference type="InterPro" id="IPR010982">
    <property type="entry name" value="Lambda_DNA-bd_dom_sf"/>
</dbReference>
<dbReference type="CDD" id="cd00093">
    <property type="entry name" value="HTH_XRE"/>
    <property type="match status" value="1"/>
</dbReference>
<protein>
    <submittedName>
        <fullName evidence="2">Anaerobic benzoate catabolism transcriptional regulator</fullName>
    </submittedName>
</protein>
<reference evidence="4 5" key="1">
    <citation type="submission" date="2018-11" db="EMBL/GenBank/DDBJ databases">
        <title>Species Designations Belie Phenotypic and Genotypic Heterogeneity in Oral Streptococci.</title>
        <authorList>
            <person name="Velsko I."/>
        </authorList>
    </citation>
    <scope>NUCLEOTIDE SEQUENCE [LARGE SCALE GENOMIC DNA]</scope>
    <source>
        <strain evidence="3 4">BCC41</strain>
        <strain evidence="2 5">BCC51</strain>
    </source>
</reference>
<dbReference type="PROSITE" id="PS50943">
    <property type="entry name" value="HTH_CROC1"/>
    <property type="match status" value="1"/>
</dbReference>